<accession>A0A1R4HFP1</accession>
<keyword evidence="1" id="KW-1133">Transmembrane helix</keyword>
<evidence type="ECO:0008006" key="4">
    <source>
        <dbReference type="Google" id="ProtNLM"/>
    </source>
</evidence>
<evidence type="ECO:0000256" key="1">
    <source>
        <dbReference type="SAM" id="Phobius"/>
    </source>
</evidence>
<dbReference type="GO" id="GO:0005886">
    <property type="term" value="C:plasma membrane"/>
    <property type="evidence" value="ECO:0007669"/>
    <property type="project" value="TreeGrafter"/>
</dbReference>
<keyword evidence="1" id="KW-0472">Membrane</keyword>
<dbReference type="InterPro" id="IPR005325">
    <property type="entry name" value="DUF308_memb"/>
</dbReference>
<dbReference type="PANTHER" id="PTHR34989">
    <property type="entry name" value="PROTEIN HDED"/>
    <property type="match status" value="1"/>
</dbReference>
<keyword evidence="1" id="KW-0812">Transmembrane</keyword>
<dbReference type="Pfam" id="PF03729">
    <property type="entry name" value="DUF308"/>
    <property type="match status" value="1"/>
</dbReference>
<name>A0A1R4HFP1_9GAMM</name>
<keyword evidence="3" id="KW-1185">Reference proteome</keyword>
<feature type="transmembrane region" description="Helical" evidence="1">
    <location>
        <begin position="140"/>
        <end position="159"/>
    </location>
</feature>
<proteinExistence type="predicted"/>
<dbReference type="Proteomes" id="UP000195667">
    <property type="component" value="Unassembled WGS sequence"/>
</dbReference>
<dbReference type="EMBL" id="FUKI01000141">
    <property type="protein sequence ID" value="SJM95058.1"/>
    <property type="molecule type" value="Genomic_DNA"/>
</dbReference>
<organism evidence="2 3">
    <name type="scientific">Crenothrix polyspora</name>
    <dbReference type="NCBI Taxonomy" id="360316"/>
    <lineage>
        <taxon>Bacteria</taxon>
        <taxon>Pseudomonadati</taxon>
        <taxon>Pseudomonadota</taxon>
        <taxon>Gammaproteobacteria</taxon>
        <taxon>Methylococcales</taxon>
        <taxon>Crenotrichaceae</taxon>
        <taxon>Crenothrix</taxon>
    </lineage>
</organism>
<feature type="transmembrane region" description="Helical" evidence="1">
    <location>
        <begin position="82"/>
        <end position="100"/>
    </location>
</feature>
<dbReference type="InterPro" id="IPR052712">
    <property type="entry name" value="Acid_resist_chaperone_HdeD"/>
</dbReference>
<dbReference type="PANTHER" id="PTHR34989:SF1">
    <property type="entry name" value="PROTEIN HDED"/>
    <property type="match status" value="1"/>
</dbReference>
<feature type="transmembrane region" description="Helical" evidence="1">
    <location>
        <begin position="26"/>
        <end position="46"/>
    </location>
</feature>
<feature type="transmembrane region" description="Helical" evidence="1">
    <location>
        <begin position="165"/>
        <end position="183"/>
    </location>
</feature>
<dbReference type="AlphaFoldDB" id="A0A1R4HFP1"/>
<reference evidence="3" key="1">
    <citation type="submission" date="2017-02" db="EMBL/GenBank/DDBJ databases">
        <authorList>
            <person name="Daims H."/>
        </authorList>
    </citation>
    <scope>NUCLEOTIDE SEQUENCE [LARGE SCALE GENOMIC DNA]</scope>
</reference>
<protein>
    <recommendedName>
        <fullName evidence="4">HdeD family acid-resistance protein</fullName>
    </recommendedName>
</protein>
<feature type="transmembrane region" description="Helical" evidence="1">
    <location>
        <begin position="52"/>
        <end position="70"/>
    </location>
</feature>
<evidence type="ECO:0000313" key="3">
    <source>
        <dbReference type="Proteomes" id="UP000195667"/>
    </source>
</evidence>
<feature type="transmembrane region" description="Helical" evidence="1">
    <location>
        <begin position="106"/>
        <end position="128"/>
    </location>
</feature>
<dbReference type="OrthoDB" id="9815400at2"/>
<sequence length="193" mass="21753">MKITDSISTELKQAHLKMLDYLQKHWRIFLIEGVVFMLLGIASIVIPHVSSVVIVLFLGWIIVFAGLMHAGRAIFFSDMPGFGLWLALGILQIVVGYLLLANPIAGVMTLTMMMALFFAFEGIIKIYLAFMIRPLPQWHFILVSGVIAFVFAVIILAFWSETAHWLLGLFLGINMVILGWSMIQMSLDHKDNQ</sequence>
<gene>
    <name evidence="2" type="ORF">CRENPOLYSF1_630006</name>
</gene>
<evidence type="ECO:0000313" key="2">
    <source>
        <dbReference type="EMBL" id="SJM95058.1"/>
    </source>
</evidence>
<dbReference type="RefSeq" id="WP_087144617.1">
    <property type="nucleotide sequence ID" value="NZ_FUKI01000141.1"/>
</dbReference>